<evidence type="ECO:0000256" key="2">
    <source>
        <dbReference type="ARBA" id="ARBA00022443"/>
    </source>
</evidence>
<evidence type="ECO:0000259" key="7">
    <source>
        <dbReference type="PROSITE" id="PS50002"/>
    </source>
</evidence>
<dbReference type="InterPro" id="IPR035753">
    <property type="entry name" value="RIM-BP_SH3_2"/>
</dbReference>
<dbReference type="InterPro" id="IPR003961">
    <property type="entry name" value="FN3_dom"/>
</dbReference>
<evidence type="ECO:0000313" key="9">
    <source>
        <dbReference type="Proteomes" id="UP001652583"/>
    </source>
</evidence>
<dbReference type="InterPro" id="IPR035755">
    <property type="entry name" value="RIM-BP_SH3_3"/>
</dbReference>
<feature type="region of interest" description="Disordered" evidence="6">
    <location>
        <begin position="864"/>
        <end position="896"/>
    </location>
</feature>
<keyword evidence="5" id="KW-0175">Coiled coil</keyword>
<dbReference type="Pfam" id="PF14604">
    <property type="entry name" value="SH3_9"/>
    <property type="match status" value="2"/>
</dbReference>
<feature type="region of interest" description="Disordered" evidence="6">
    <location>
        <begin position="1219"/>
        <end position="1334"/>
    </location>
</feature>
<feature type="domain" description="SH3" evidence="7">
    <location>
        <begin position="1364"/>
        <end position="1432"/>
    </location>
</feature>
<dbReference type="CDD" id="cd00063">
    <property type="entry name" value="FN3"/>
    <property type="match status" value="3"/>
</dbReference>
<evidence type="ECO:0000256" key="5">
    <source>
        <dbReference type="SAM" id="Coils"/>
    </source>
</evidence>
<feature type="domain" description="SH3" evidence="7">
    <location>
        <begin position="447"/>
        <end position="514"/>
    </location>
</feature>
<dbReference type="InterPro" id="IPR057884">
    <property type="entry name" value="FN3_RIM-BP1/2/3"/>
</dbReference>
<evidence type="ECO:0000256" key="1">
    <source>
        <dbReference type="ARBA" id="ARBA00010749"/>
    </source>
</evidence>
<dbReference type="Pfam" id="PF07653">
    <property type="entry name" value="SH3_2"/>
    <property type="match status" value="1"/>
</dbReference>
<feature type="region of interest" description="Disordered" evidence="6">
    <location>
        <begin position="1566"/>
        <end position="1611"/>
    </location>
</feature>
<dbReference type="Gene3D" id="2.30.30.40">
    <property type="entry name" value="SH3 Domains"/>
    <property type="match status" value="3"/>
</dbReference>
<feature type="compositionally biased region" description="Low complexity" evidence="6">
    <location>
        <begin position="1601"/>
        <end position="1610"/>
    </location>
</feature>
<gene>
    <name evidence="10" type="primary">RIMBP2</name>
</gene>
<protein>
    <submittedName>
        <fullName evidence="10">RIMS-binding protein 2 isoform X1</fullName>
    </submittedName>
</protein>
<dbReference type="PROSITE" id="PS50002">
    <property type="entry name" value="SH3"/>
    <property type="match status" value="3"/>
</dbReference>
<evidence type="ECO:0000313" key="10">
    <source>
        <dbReference type="RefSeq" id="XP_053062363.1"/>
    </source>
</evidence>
<dbReference type="PRINTS" id="PR00452">
    <property type="entry name" value="SH3DOMAIN"/>
</dbReference>
<dbReference type="RefSeq" id="XP_053062363.1">
    <property type="nucleotide sequence ID" value="XM_053206388.1"/>
</dbReference>
<feature type="domain" description="SH3" evidence="7">
    <location>
        <begin position="1467"/>
        <end position="1534"/>
    </location>
</feature>
<feature type="compositionally biased region" description="Basic and acidic residues" evidence="6">
    <location>
        <begin position="1257"/>
        <end position="1280"/>
    </location>
</feature>
<evidence type="ECO:0000256" key="6">
    <source>
        <dbReference type="SAM" id="MobiDB-lite"/>
    </source>
</evidence>
<dbReference type="InterPro" id="IPR040325">
    <property type="entry name" value="RIMBP1/2/3"/>
</dbReference>
<dbReference type="SUPFAM" id="SSF49265">
    <property type="entry name" value="Fibronectin type III"/>
    <property type="match status" value="2"/>
</dbReference>
<keyword evidence="2 4" id="KW-0728">SH3 domain</keyword>
<evidence type="ECO:0000256" key="4">
    <source>
        <dbReference type="PROSITE-ProRule" id="PRU00192"/>
    </source>
</evidence>
<feature type="compositionally biased region" description="Pro residues" evidence="6">
    <location>
        <begin position="865"/>
        <end position="880"/>
    </location>
</feature>
<dbReference type="CDD" id="cd12013">
    <property type="entry name" value="SH3_RIM-BP_3"/>
    <property type="match status" value="1"/>
</dbReference>
<name>A0ABM3NSF5_ACIJB</name>
<dbReference type="InterPro" id="IPR001452">
    <property type="entry name" value="SH3_domain"/>
</dbReference>
<dbReference type="InterPro" id="IPR036116">
    <property type="entry name" value="FN3_sf"/>
</dbReference>
<dbReference type="Pfam" id="PF00041">
    <property type="entry name" value="fn3"/>
    <property type="match status" value="1"/>
</dbReference>
<dbReference type="InterPro" id="IPR013783">
    <property type="entry name" value="Ig-like_fold"/>
</dbReference>
<keyword evidence="3" id="KW-0677">Repeat</keyword>
<dbReference type="PANTHER" id="PTHR14234:SF18">
    <property type="entry name" value="RIMS-BINDING PROTEIN 2"/>
    <property type="match status" value="1"/>
</dbReference>
<feature type="region of interest" description="Disordered" evidence="6">
    <location>
        <begin position="1129"/>
        <end position="1158"/>
    </location>
</feature>
<feature type="coiled-coil region" evidence="5">
    <location>
        <begin position="226"/>
        <end position="337"/>
    </location>
</feature>
<dbReference type="PANTHER" id="PTHR14234">
    <property type="entry name" value="RIM BINDING PROTEIN-RELATED"/>
    <property type="match status" value="1"/>
</dbReference>
<dbReference type="CDD" id="cd12012">
    <property type="entry name" value="SH3_RIM-BP_2"/>
    <property type="match status" value="1"/>
</dbReference>
<dbReference type="PROSITE" id="PS50853">
    <property type="entry name" value="FN3"/>
    <property type="match status" value="1"/>
</dbReference>
<reference evidence="10" key="1">
    <citation type="submission" date="2025-08" db="UniProtKB">
        <authorList>
            <consortium name="RefSeq"/>
        </authorList>
    </citation>
    <scope>IDENTIFICATION</scope>
    <source>
        <tissue evidence="10">Blood</tissue>
    </source>
</reference>
<feature type="domain" description="Fibronectin type-III" evidence="8">
    <location>
        <begin position="769"/>
        <end position="870"/>
    </location>
</feature>
<dbReference type="InterPro" id="IPR036028">
    <property type="entry name" value="SH3-like_dom_sf"/>
</dbReference>
<feature type="compositionally biased region" description="Low complexity" evidence="6">
    <location>
        <begin position="921"/>
        <end position="943"/>
    </location>
</feature>
<dbReference type="SUPFAM" id="SSF50044">
    <property type="entry name" value="SH3-domain"/>
    <property type="match status" value="3"/>
</dbReference>
<dbReference type="Proteomes" id="UP001652583">
    <property type="component" value="Chromosome D3"/>
</dbReference>
<evidence type="ECO:0000259" key="8">
    <source>
        <dbReference type="PROSITE" id="PS50853"/>
    </source>
</evidence>
<dbReference type="SMART" id="SM00326">
    <property type="entry name" value="SH3"/>
    <property type="match status" value="3"/>
</dbReference>
<dbReference type="Gene3D" id="2.60.40.10">
    <property type="entry name" value="Immunoglobulins"/>
    <property type="match status" value="2"/>
</dbReference>
<dbReference type="Pfam" id="PF25523">
    <property type="entry name" value="Ig_RIMBP2"/>
    <property type="match status" value="1"/>
</dbReference>
<comment type="similarity">
    <text evidence="1">Belongs to the RIMBP family.</text>
</comment>
<evidence type="ECO:0000256" key="3">
    <source>
        <dbReference type="ARBA" id="ARBA00022737"/>
    </source>
</evidence>
<keyword evidence="9" id="KW-1185">Reference proteome</keyword>
<accession>A0ABM3NSF5</accession>
<feature type="compositionally biased region" description="Basic and acidic residues" evidence="6">
    <location>
        <begin position="1021"/>
        <end position="1032"/>
    </location>
</feature>
<sequence length="1638" mass="179113">MRESPDPCLQAVGVCRQTQFLAFRCGPRCTVSNLHNRGRERGPCFTIAWSGCVHLAPQAPQAPLWLATYPRLRRASRLRQACQVMLNPLRPPPPPPPENCHSWSHPRACWETLILSCCDHKPTSFGGLLVSSMRPIHKVICILLGGISSVVLINSERSPLVGAGTASLGGRLWSCTVSMMRASREKELKDAIQGKHHLRPHYAGLPARGWQPHKVKTEHAWLQHVLAIVTRERDLAVKEKRQLQAKLENLEQVLKHMREAAERRQQLELEHEQALAVLHAKQQEIDLLQKAQVEAKKKHEGAVQLLENALDSMQSKVRELEEKCRTQSEQFSLLSQDLERLRQHAGKIDLLGVGPGVSVDVPTPGKPFPQFMNGLSPSIGKGQESTVGSRTVTGDYIRPLPLPGDKPEPLPIKPTFLSRSASPRCRFESDMANEHSSSSSKQQRHSGKVHLCVARYSYNPFDGPNENPEAELPLTAGKYLYVYGDMDEDGFYEGELLDGQRGLVPSNFVDFVQDNESRPASTLGNEQDQNLINRSGIGSEGENILDLHAPTPIDAGVADGGAETLGVSVDDVGEDIVPYPRKITLIKQLARSVIVAWEPPAVPPGWGTVSSYSVLVDQEPRVSLTLGSRTKALIEKLDTAACTYRISVQCATSRGHSDELRCTLLVGKDVAVAPSQLRVDNITQISAQLSWLPANSNYSHVIFLNEEELDVVRAASYTYQFFNLRPNVAYKVKVLARPHQMPWQLPLEQREKKEAFVEFSTLPAGPPAPPQDVTVHAGPTPATVQVSWKPPTLTTAGLSNGANVTGYGVYAKGQRVAEVISPVADSAAVELVRLRSLEAKAVTVRTLSAQGESVDSAFAAIPPDLLVPPTPHPRTAPTPKPLASAGAPDTKEEHPGPHIMVDEAWEQSRAPAPAHGHMLEPPSMQGSGPGRRSPSPSRILPQPQGTPVSTSVAKAMAREAAQRVAESSRLEKRSIFLERGGSLYVNSDEEDGYGSPDVKRRGASVDDFLRGSELGKQPHCCHGDEYHTESSRGSDLSDIMEEDEEELCSETQLEDGGRRRPGGTSHNALKECFQSSRTEGVFPERPDHPQQTYHSKGLFSIPEVAEDGEQLWFLHKQGLGYSAGARARARSGDEAPPASWRPAKPRGPGVGPHAEDFVPEDRGCRFGRSASRSPDSGLDCGSDEEELHFSFRNTAKCSPGPGHCRCRRSLRPLLARRRTLTRQSSIEEDFGEQAVPGDALRSDGAPPSPERATPRRSGWEEPLAHQGSRDVCKKSVKVPDSRATGRQAQPRPGPAEGPLILGNPVSAGRADRADHAGRRFPHGSAGPQRSRPVMVPSIDEYSERDHLSPDFYEESETDPGTEELPARIFVALFDYDPLTMSPNPDAAEEELPFKEGQIIKVYGDKDADGFYRGETCARLGLIPCNMVSEIQADDEDMMDQLLRQGFLPLNTPVEKIERSRRGGRHPGATRRVVALYDYDPRESSPNIDVEAELTFCTGDIITVFGEIDEDGFYYGELNGQKGLVPSNFLEEVPDDVEVYLSDAPCHHSRDAPPRSKAKRLCFAEATAAPQPQRQSDGKAAGGGQAVPLGPAAGPPFHPEGSRGPPLVLPGGRRGQCDVTEWMDVVGAHALNKLSHCTY</sequence>
<organism evidence="9 10">
    <name type="scientific">Acinonyx jubatus</name>
    <name type="common">Cheetah</name>
    <dbReference type="NCBI Taxonomy" id="32536"/>
    <lineage>
        <taxon>Eukaryota</taxon>
        <taxon>Metazoa</taxon>
        <taxon>Chordata</taxon>
        <taxon>Craniata</taxon>
        <taxon>Vertebrata</taxon>
        <taxon>Euteleostomi</taxon>
        <taxon>Mammalia</taxon>
        <taxon>Eutheria</taxon>
        <taxon>Laurasiatheria</taxon>
        <taxon>Carnivora</taxon>
        <taxon>Feliformia</taxon>
        <taxon>Felidae</taxon>
        <taxon>Felinae</taxon>
        <taxon>Acinonyx</taxon>
    </lineage>
</organism>
<dbReference type="SMART" id="SM00060">
    <property type="entry name" value="FN3"/>
    <property type="match status" value="3"/>
</dbReference>
<feature type="region of interest" description="Disordered" evidence="6">
    <location>
        <begin position="1014"/>
        <end position="1043"/>
    </location>
</feature>
<dbReference type="CDD" id="cd12014">
    <property type="entry name" value="SH3_RIM-BP_1"/>
    <property type="match status" value="1"/>
</dbReference>
<dbReference type="GeneID" id="106986938"/>
<feature type="region of interest" description="Disordered" evidence="6">
    <location>
        <begin position="911"/>
        <end position="955"/>
    </location>
</feature>
<proteinExistence type="inferred from homology"/>